<protein>
    <submittedName>
        <fullName evidence="2">Uncharacterized protein</fullName>
    </submittedName>
</protein>
<gene>
    <name evidence="2" type="ORF">METZ01_LOCUS457956</name>
</gene>
<feature type="region of interest" description="Disordered" evidence="1">
    <location>
        <begin position="1"/>
        <end position="29"/>
    </location>
</feature>
<feature type="non-terminal residue" evidence="2">
    <location>
        <position position="29"/>
    </location>
</feature>
<evidence type="ECO:0000256" key="1">
    <source>
        <dbReference type="SAM" id="MobiDB-lite"/>
    </source>
</evidence>
<proteinExistence type="predicted"/>
<organism evidence="2">
    <name type="scientific">marine metagenome</name>
    <dbReference type="NCBI Taxonomy" id="408172"/>
    <lineage>
        <taxon>unclassified sequences</taxon>
        <taxon>metagenomes</taxon>
        <taxon>ecological metagenomes</taxon>
    </lineage>
</organism>
<dbReference type="AlphaFoldDB" id="A0A383ABL5"/>
<sequence>MATSYATLEHEQLQQSDNIKNKKIQRGHQ</sequence>
<dbReference type="EMBL" id="UINC01190781">
    <property type="protein sequence ID" value="SVE05102.1"/>
    <property type="molecule type" value="Genomic_DNA"/>
</dbReference>
<evidence type="ECO:0000313" key="2">
    <source>
        <dbReference type="EMBL" id="SVE05102.1"/>
    </source>
</evidence>
<name>A0A383ABL5_9ZZZZ</name>
<accession>A0A383ABL5</accession>
<reference evidence="2" key="1">
    <citation type="submission" date="2018-05" db="EMBL/GenBank/DDBJ databases">
        <authorList>
            <person name="Lanie J.A."/>
            <person name="Ng W.-L."/>
            <person name="Kazmierczak K.M."/>
            <person name="Andrzejewski T.M."/>
            <person name="Davidsen T.M."/>
            <person name="Wayne K.J."/>
            <person name="Tettelin H."/>
            <person name="Glass J.I."/>
            <person name="Rusch D."/>
            <person name="Podicherti R."/>
            <person name="Tsui H.-C.T."/>
            <person name="Winkler M.E."/>
        </authorList>
    </citation>
    <scope>NUCLEOTIDE SEQUENCE</scope>
</reference>